<evidence type="ECO:0000259" key="3">
    <source>
        <dbReference type="SMART" id="SM00894"/>
    </source>
</evidence>
<dbReference type="Pfam" id="PF05901">
    <property type="entry name" value="Excalibur"/>
    <property type="match status" value="1"/>
</dbReference>
<keyword evidence="5" id="KW-1185">Reference proteome</keyword>
<keyword evidence="2" id="KW-0732">Signal</keyword>
<feature type="transmembrane region" description="Helical" evidence="1">
    <location>
        <begin position="119"/>
        <end position="138"/>
    </location>
</feature>
<keyword evidence="1" id="KW-0812">Transmembrane</keyword>
<comment type="caution">
    <text evidence="4">The sequence shown here is derived from an EMBL/GenBank/DDBJ whole genome shotgun (WGS) entry which is preliminary data.</text>
</comment>
<feature type="domain" description="Excalibur calcium-binding" evidence="3">
    <location>
        <begin position="29"/>
        <end position="66"/>
    </location>
</feature>
<dbReference type="Proteomes" id="UP001206483">
    <property type="component" value="Unassembled WGS sequence"/>
</dbReference>
<proteinExistence type="predicted"/>
<evidence type="ECO:0000256" key="1">
    <source>
        <dbReference type="SAM" id="Phobius"/>
    </source>
</evidence>
<organism evidence="4 5">
    <name type="scientific">Kitasatospora paracochleata</name>
    <dbReference type="NCBI Taxonomy" id="58354"/>
    <lineage>
        <taxon>Bacteria</taxon>
        <taxon>Bacillati</taxon>
        <taxon>Actinomycetota</taxon>
        <taxon>Actinomycetes</taxon>
        <taxon>Kitasatosporales</taxon>
        <taxon>Streptomycetaceae</taxon>
        <taxon>Kitasatospora</taxon>
    </lineage>
</organism>
<evidence type="ECO:0000313" key="5">
    <source>
        <dbReference type="Proteomes" id="UP001206483"/>
    </source>
</evidence>
<keyword evidence="1" id="KW-1133">Transmembrane helix</keyword>
<accession>A0ABT1IW50</accession>
<feature type="signal peptide" evidence="2">
    <location>
        <begin position="1"/>
        <end position="26"/>
    </location>
</feature>
<sequence length="148" mass="14161">MRLRDATSIAALAFVASLPLTGISHAQTGDLDCANFATQEEAQAVLNADPSDPNNLDADHDGIACEDLPHAAASSPAAAAAAGTAATTTAPAAGGAAAAVAQVPAGAVAAGSGPADTRLLAAGLGGAAVVTAAGALVVRRRLSADQQR</sequence>
<gene>
    <name evidence="4" type="ORF">FHR36_002413</name>
</gene>
<evidence type="ECO:0000313" key="4">
    <source>
        <dbReference type="EMBL" id="MCP2309289.1"/>
    </source>
</evidence>
<protein>
    <recommendedName>
        <fullName evidence="3">Excalibur calcium-binding domain-containing protein</fullName>
    </recommendedName>
</protein>
<dbReference type="SMART" id="SM00894">
    <property type="entry name" value="Excalibur"/>
    <property type="match status" value="1"/>
</dbReference>
<name>A0ABT1IW50_9ACTN</name>
<dbReference type="RefSeq" id="WP_253796286.1">
    <property type="nucleotide sequence ID" value="NZ_BAAAUB010000042.1"/>
</dbReference>
<keyword evidence="1" id="KW-0472">Membrane</keyword>
<dbReference type="InterPro" id="IPR008613">
    <property type="entry name" value="Excalibur_Ca-bd_domain"/>
</dbReference>
<reference evidence="4 5" key="1">
    <citation type="submission" date="2022-06" db="EMBL/GenBank/DDBJ databases">
        <title>Sequencing the genomes of 1000 actinobacteria strains.</title>
        <authorList>
            <person name="Klenk H.-P."/>
        </authorList>
    </citation>
    <scope>NUCLEOTIDE SEQUENCE [LARGE SCALE GENOMIC DNA]</scope>
    <source>
        <strain evidence="4 5">DSM 41656</strain>
    </source>
</reference>
<evidence type="ECO:0000256" key="2">
    <source>
        <dbReference type="SAM" id="SignalP"/>
    </source>
</evidence>
<dbReference type="EMBL" id="JAMZDX010000002">
    <property type="protein sequence ID" value="MCP2309289.1"/>
    <property type="molecule type" value="Genomic_DNA"/>
</dbReference>
<feature type="chain" id="PRO_5047056293" description="Excalibur calcium-binding domain-containing protein" evidence="2">
    <location>
        <begin position="27"/>
        <end position="148"/>
    </location>
</feature>